<keyword evidence="10" id="KW-1185">Reference proteome</keyword>
<dbReference type="CDD" id="cd00082">
    <property type="entry name" value="HisKA"/>
    <property type="match status" value="1"/>
</dbReference>
<organism evidence="9 10">
    <name type="scientific">Dictyobacter aurantiacus</name>
    <dbReference type="NCBI Taxonomy" id="1936993"/>
    <lineage>
        <taxon>Bacteria</taxon>
        <taxon>Bacillati</taxon>
        <taxon>Chloroflexota</taxon>
        <taxon>Ktedonobacteria</taxon>
        <taxon>Ktedonobacterales</taxon>
        <taxon>Dictyobacteraceae</taxon>
        <taxon>Dictyobacter</taxon>
    </lineage>
</organism>
<keyword evidence="6" id="KW-0902">Two-component regulatory system</keyword>
<dbReference type="AlphaFoldDB" id="A0A401ZEX7"/>
<evidence type="ECO:0000256" key="7">
    <source>
        <dbReference type="SAM" id="MobiDB-lite"/>
    </source>
</evidence>
<dbReference type="PANTHER" id="PTHR43711">
    <property type="entry name" value="TWO-COMPONENT HISTIDINE KINASE"/>
    <property type="match status" value="1"/>
</dbReference>
<evidence type="ECO:0000313" key="9">
    <source>
        <dbReference type="EMBL" id="GCE05424.1"/>
    </source>
</evidence>
<dbReference type="Pfam" id="PF02518">
    <property type="entry name" value="HATPase_c"/>
    <property type="match status" value="1"/>
</dbReference>
<evidence type="ECO:0000256" key="4">
    <source>
        <dbReference type="ARBA" id="ARBA00022679"/>
    </source>
</evidence>
<dbReference type="SUPFAM" id="SSF55785">
    <property type="entry name" value="PYP-like sensor domain (PAS domain)"/>
    <property type="match status" value="1"/>
</dbReference>
<dbReference type="SMART" id="SM00387">
    <property type="entry name" value="HATPase_c"/>
    <property type="match status" value="1"/>
</dbReference>
<dbReference type="SUPFAM" id="SSF47384">
    <property type="entry name" value="Homodimeric domain of signal transducing histidine kinase"/>
    <property type="match status" value="1"/>
</dbReference>
<dbReference type="Gene3D" id="3.30.450.20">
    <property type="entry name" value="PAS domain"/>
    <property type="match status" value="1"/>
</dbReference>
<dbReference type="EMBL" id="BIFQ01000001">
    <property type="protein sequence ID" value="GCE05424.1"/>
    <property type="molecule type" value="Genomic_DNA"/>
</dbReference>
<dbReference type="EC" id="2.7.13.3" evidence="2"/>
<dbReference type="Gene3D" id="3.30.565.10">
    <property type="entry name" value="Histidine kinase-like ATPase, C-terminal domain"/>
    <property type="match status" value="1"/>
</dbReference>
<dbReference type="InterPro" id="IPR036097">
    <property type="entry name" value="HisK_dim/P_sf"/>
</dbReference>
<evidence type="ECO:0000256" key="5">
    <source>
        <dbReference type="ARBA" id="ARBA00022777"/>
    </source>
</evidence>
<keyword evidence="3" id="KW-0597">Phosphoprotein</keyword>
<sequence>MRKRIQKQAHVEETTDLSLPMASSSSGVSGEDDEAISALAEQRDHAIEAAIQTTLDAILVLTPHFHIAYLNPAAAATLRVPLENTVGHRCTEVLGCKNLNRMALCGTSSCPLVRALEQRSPLPNEELIVGMDPDHLYEVSASVNPITLDDASSYAVFAARDMSALKVANRVRSNFVSMVSHELRTPLNSVHGFIDLLLQGHMGALNEEQRMYLGYTQEGVQQLISIVEDILFMTRSDLGQFEVKQQEVHLLSLVRQVARSLQPQALKAEVALHMDIPSNVPALYIDPQRIKQVLNNLVANAIKFTPPGGVVTISARQHDEHFEMISVTDTGYGIPIEDSHHVFERFYQSNHSQQSKMGGYGLGLSIAKLIVEQHGGTIGFDTVVNKGTTFYFTVPLYHDNAPL</sequence>
<dbReference type="SMART" id="SM00388">
    <property type="entry name" value="HisKA"/>
    <property type="match status" value="1"/>
</dbReference>
<accession>A0A401ZEX7</accession>
<dbReference type="OrthoDB" id="9813151at2"/>
<evidence type="ECO:0000256" key="1">
    <source>
        <dbReference type="ARBA" id="ARBA00000085"/>
    </source>
</evidence>
<dbReference type="GO" id="GO:0000155">
    <property type="term" value="F:phosphorelay sensor kinase activity"/>
    <property type="evidence" value="ECO:0007669"/>
    <property type="project" value="InterPro"/>
</dbReference>
<dbReference type="RefSeq" id="WP_126596465.1">
    <property type="nucleotide sequence ID" value="NZ_BIFQ01000001.1"/>
</dbReference>
<dbReference type="Gene3D" id="1.10.287.130">
    <property type="match status" value="1"/>
</dbReference>
<dbReference type="PRINTS" id="PR00344">
    <property type="entry name" value="BCTRLSENSOR"/>
</dbReference>
<dbReference type="InterPro" id="IPR035965">
    <property type="entry name" value="PAS-like_dom_sf"/>
</dbReference>
<comment type="caution">
    <text evidence="9">The sequence shown here is derived from an EMBL/GenBank/DDBJ whole genome shotgun (WGS) entry which is preliminary data.</text>
</comment>
<evidence type="ECO:0000259" key="8">
    <source>
        <dbReference type="PROSITE" id="PS50109"/>
    </source>
</evidence>
<keyword evidence="4" id="KW-0808">Transferase</keyword>
<dbReference type="CDD" id="cd00075">
    <property type="entry name" value="HATPase"/>
    <property type="match status" value="1"/>
</dbReference>
<evidence type="ECO:0000256" key="3">
    <source>
        <dbReference type="ARBA" id="ARBA00022553"/>
    </source>
</evidence>
<reference evidence="10" key="1">
    <citation type="submission" date="2018-12" db="EMBL/GenBank/DDBJ databases">
        <title>Tengunoibacter tsumagoiensis gen. nov., sp. nov., Dictyobacter kobayashii sp. nov., D. alpinus sp. nov., and D. joshuensis sp. nov. and description of Dictyobacteraceae fam. nov. within the order Ktedonobacterales isolated from Tengu-no-mugimeshi.</title>
        <authorList>
            <person name="Wang C.M."/>
            <person name="Zheng Y."/>
            <person name="Sakai Y."/>
            <person name="Toyoda A."/>
            <person name="Minakuchi Y."/>
            <person name="Abe K."/>
            <person name="Yokota A."/>
            <person name="Yabe S."/>
        </authorList>
    </citation>
    <scope>NUCLEOTIDE SEQUENCE [LARGE SCALE GENOMIC DNA]</scope>
    <source>
        <strain evidence="10">S-27</strain>
    </source>
</reference>
<feature type="region of interest" description="Disordered" evidence="7">
    <location>
        <begin position="1"/>
        <end position="35"/>
    </location>
</feature>
<dbReference type="InterPro" id="IPR003594">
    <property type="entry name" value="HATPase_dom"/>
</dbReference>
<dbReference type="SUPFAM" id="SSF55874">
    <property type="entry name" value="ATPase domain of HSP90 chaperone/DNA topoisomerase II/histidine kinase"/>
    <property type="match status" value="1"/>
</dbReference>
<dbReference type="InterPro" id="IPR003661">
    <property type="entry name" value="HisK_dim/P_dom"/>
</dbReference>
<evidence type="ECO:0000256" key="6">
    <source>
        <dbReference type="ARBA" id="ARBA00023012"/>
    </source>
</evidence>
<evidence type="ECO:0000256" key="2">
    <source>
        <dbReference type="ARBA" id="ARBA00012438"/>
    </source>
</evidence>
<dbReference type="Proteomes" id="UP000287224">
    <property type="component" value="Unassembled WGS sequence"/>
</dbReference>
<dbReference type="PANTHER" id="PTHR43711:SF31">
    <property type="entry name" value="HISTIDINE KINASE"/>
    <property type="match status" value="1"/>
</dbReference>
<feature type="domain" description="Histidine kinase" evidence="8">
    <location>
        <begin position="178"/>
        <end position="398"/>
    </location>
</feature>
<evidence type="ECO:0000313" key="10">
    <source>
        <dbReference type="Proteomes" id="UP000287224"/>
    </source>
</evidence>
<dbReference type="InterPro" id="IPR036890">
    <property type="entry name" value="HATPase_C_sf"/>
</dbReference>
<dbReference type="PROSITE" id="PS50109">
    <property type="entry name" value="HIS_KIN"/>
    <property type="match status" value="1"/>
</dbReference>
<dbReference type="InterPro" id="IPR050736">
    <property type="entry name" value="Sensor_HK_Regulatory"/>
</dbReference>
<protein>
    <recommendedName>
        <fullName evidence="2">histidine kinase</fullName>
        <ecNumber evidence="2">2.7.13.3</ecNumber>
    </recommendedName>
</protein>
<proteinExistence type="predicted"/>
<gene>
    <name evidence="9" type="ORF">KDAU_27530</name>
</gene>
<keyword evidence="5" id="KW-0418">Kinase</keyword>
<dbReference type="InterPro" id="IPR005467">
    <property type="entry name" value="His_kinase_dom"/>
</dbReference>
<dbReference type="FunFam" id="3.30.565.10:FF:000006">
    <property type="entry name" value="Sensor histidine kinase WalK"/>
    <property type="match status" value="1"/>
</dbReference>
<dbReference type="InterPro" id="IPR004358">
    <property type="entry name" value="Sig_transdc_His_kin-like_C"/>
</dbReference>
<dbReference type="Pfam" id="PF00512">
    <property type="entry name" value="HisKA"/>
    <property type="match status" value="1"/>
</dbReference>
<comment type="catalytic activity">
    <reaction evidence="1">
        <text>ATP + protein L-histidine = ADP + protein N-phospho-L-histidine.</text>
        <dbReference type="EC" id="2.7.13.3"/>
    </reaction>
</comment>
<name>A0A401ZEX7_9CHLR</name>